<keyword evidence="2" id="KW-1185">Reference proteome</keyword>
<name>A0ACC1N7C8_9PEZI</name>
<proteinExistence type="predicted"/>
<sequence>MSGLPSNLDIASVMANSRGTALLAISAITIAIAIVTCVLRCCVQLRINKMIGWEDYSVGGAMLVGIIGVSFAIVEGASQEDIQSARQFNYLAQPWLNISSTLSKVSLCLLLRRLISGAPVWKTLLAAQIVLLLLVNAVCTFTSLLQCRPLEKLWKPDIPGRCWSPDVQQNIGYFQGAFGVVTQLLIALLPLMAIQDLMALGNMRRPVYVLSLLSVTVAMLGVLRTYNISVLQLHNERYFEVIATILSVLEQNLNIISANVLPVSSLCFKKILPTSQVLDDAASAKEIDSRSIVSQRSQGSRAERRRRRDSNVEVGGPQKESFRTTSLVHETVDLDAWPLGIIKTVSVEVVEEDAAEVTKESDGGDSRRTGPGREDW</sequence>
<evidence type="ECO:0000313" key="2">
    <source>
        <dbReference type="Proteomes" id="UP001143856"/>
    </source>
</evidence>
<reference evidence="1" key="1">
    <citation type="submission" date="2022-10" db="EMBL/GenBank/DDBJ databases">
        <title>Genome Sequence of Xylaria curta.</title>
        <authorList>
            <person name="Buettner E."/>
        </authorList>
    </citation>
    <scope>NUCLEOTIDE SEQUENCE</scope>
    <source>
        <strain evidence="1">Babe10</strain>
    </source>
</reference>
<gene>
    <name evidence="1" type="ORF">NUW58_g8538</name>
</gene>
<comment type="caution">
    <text evidence="1">The sequence shown here is derived from an EMBL/GenBank/DDBJ whole genome shotgun (WGS) entry which is preliminary data.</text>
</comment>
<dbReference type="Proteomes" id="UP001143856">
    <property type="component" value="Unassembled WGS sequence"/>
</dbReference>
<evidence type="ECO:0000313" key="1">
    <source>
        <dbReference type="EMBL" id="KAJ2974807.1"/>
    </source>
</evidence>
<organism evidence="1 2">
    <name type="scientific">Xylaria curta</name>
    <dbReference type="NCBI Taxonomy" id="42375"/>
    <lineage>
        <taxon>Eukaryota</taxon>
        <taxon>Fungi</taxon>
        <taxon>Dikarya</taxon>
        <taxon>Ascomycota</taxon>
        <taxon>Pezizomycotina</taxon>
        <taxon>Sordariomycetes</taxon>
        <taxon>Xylariomycetidae</taxon>
        <taxon>Xylariales</taxon>
        <taxon>Xylariaceae</taxon>
        <taxon>Xylaria</taxon>
    </lineage>
</organism>
<accession>A0ACC1N7C8</accession>
<protein>
    <submittedName>
        <fullName evidence="1">Uncharacterized protein</fullName>
    </submittedName>
</protein>
<dbReference type="EMBL" id="JAPDGR010002649">
    <property type="protein sequence ID" value="KAJ2974807.1"/>
    <property type="molecule type" value="Genomic_DNA"/>
</dbReference>